<evidence type="ECO:0000256" key="2">
    <source>
        <dbReference type="ARBA" id="ARBA00010742"/>
    </source>
</evidence>
<accession>A0AAW8E7Y3</accession>
<name>A0AAW8E7Y3_VARPD</name>
<dbReference type="Gene3D" id="3.40.190.10">
    <property type="entry name" value="Periplasmic binding protein-like II"/>
    <property type="match status" value="2"/>
</dbReference>
<evidence type="ECO:0000256" key="3">
    <source>
        <dbReference type="ARBA" id="ARBA00022729"/>
    </source>
</evidence>
<evidence type="ECO:0000313" key="4">
    <source>
        <dbReference type="EMBL" id="MDP9968973.1"/>
    </source>
</evidence>
<dbReference type="EMBL" id="JAUSRV010000001">
    <property type="protein sequence ID" value="MDP9968973.1"/>
    <property type="molecule type" value="Genomic_DNA"/>
</dbReference>
<reference evidence="4" key="1">
    <citation type="submission" date="2023-07" db="EMBL/GenBank/DDBJ databases">
        <title>Sorghum-associated microbial communities from plants grown in Nebraska, USA.</title>
        <authorList>
            <person name="Schachtman D."/>
        </authorList>
    </citation>
    <scope>NUCLEOTIDE SEQUENCE</scope>
    <source>
        <strain evidence="4">DS3315</strain>
    </source>
</reference>
<dbReference type="PANTHER" id="PTHR30024">
    <property type="entry name" value="ALIPHATIC SULFONATES-BINDING PROTEIN-RELATED"/>
    <property type="match status" value="1"/>
</dbReference>
<proteinExistence type="inferred from homology"/>
<organism evidence="4 5">
    <name type="scientific">Variovorax paradoxus</name>
    <dbReference type="NCBI Taxonomy" id="34073"/>
    <lineage>
        <taxon>Bacteria</taxon>
        <taxon>Pseudomonadati</taxon>
        <taxon>Pseudomonadota</taxon>
        <taxon>Betaproteobacteria</taxon>
        <taxon>Burkholderiales</taxon>
        <taxon>Comamonadaceae</taxon>
        <taxon>Variovorax</taxon>
    </lineage>
</organism>
<keyword evidence="3" id="KW-0732">Signal</keyword>
<dbReference type="Pfam" id="PF13379">
    <property type="entry name" value="NMT1_2"/>
    <property type="match status" value="1"/>
</dbReference>
<dbReference type="RefSeq" id="WP_307591637.1">
    <property type="nucleotide sequence ID" value="NZ_JAUSRV010000001.1"/>
</dbReference>
<dbReference type="GO" id="GO:0042597">
    <property type="term" value="C:periplasmic space"/>
    <property type="evidence" value="ECO:0007669"/>
    <property type="project" value="UniProtKB-SubCell"/>
</dbReference>
<dbReference type="AlphaFoldDB" id="A0AAW8E7Y3"/>
<dbReference type="SUPFAM" id="SSF53850">
    <property type="entry name" value="Periplasmic binding protein-like II"/>
    <property type="match status" value="1"/>
</dbReference>
<gene>
    <name evidence="4" type="ORF">J2W39_000196</name>
</gene>
<sequence>MSSKQLVRRAIEDAGRRHFVQTMSRIMGVGVSLGAIPSGVFAQGTSNAIQDSVGMGWLRLACTGQSFVADGAGHGAWQQLMVRHEMFNAGAEAIEALSAGALDSSYLGVTPALAAISRGMPVKIYTGGHMRGMGLVTLGGSSIKSIKDLRGKTVSTLGRGSLPDMQLRVTAKEHGLDPDKDVNLVTLPSSDAINALAKGSVDALMNCPEWPQVALTSIKGSQLVASDMSGTLWHGPNTQCVVVIVKSALATSNPRVLKKLLHIHVKASRTMIAESARSAEIISKMEGAPIDATKLALSHMHITPVPSIDSIAKWRDKMAEFGFTPRKAKIGDIVDLRPLREVLVEAGEKQWLSDLDNEIKILDEMKRREG</sequence>
<evidence type="ECO:0000313" key="5">
    <source>
        <dbReference type="Proteomes" id="UP001224845"/>
    </source>
</evidence>
<comment type="caution">
    <text evidence="4">The sequence shown here is derived from an EMBL/GenBank/DDBJ whole genome shotgun (WGS) entry which is preliminary data.</text>
</comment>
<evidence type="ECO:0000256" key="1">
    <source>
        <dbReference type="ARBA" id="ARBA00004418"/>
    </source>
</evidence>
<dbReference type="PANTHER" id="PTHR30024:SF47">
    <property type="entry name" value="TAURINE-BINDING PERIPLASMIC PROTEIN"/>
    <property type="match status" value="1"/>
</dbReference>
<comment type="similarity">
    <text evidence="2">Belongs to the bacterial solute-binding protein SsuA/TauA family.</text>
</comment>
<dbReference type="Proteomes" id="UP001224845">
    <property type="component" value="Unassembled WGS sequence"/>
</dbReference>
<protein>
    <submittedName>
        <fullName evidence="4">NitT/TauT family transport system substrate-binding protein</fullName>
    </submittedName>
</protein>
<comment type="subcellular location">
    <subcellularLocation>
        <location evidence="1">Periplasm</location>
    </subcellularLocation>
</comment>